<gene>
    <name evidence="3" type="ORF">MACH08_34140</name>
</gene>
<feature type="chain" id="PRO_5046809869" description="Lipoprotein" evidence="2">
    <location>
        <begin position="23"/>
        <end position="78"/>
    </location>
</feature>
<accession>A0ABQ5TQZ4</accession>
<keyword evidence="2" id="KW-0732">Signal</keyword>
<protein>
    <recommendedName>
        <fullName evidence="5">Lipoprotein</fullName>
    </recommendedName>
</protein>
<comment type="caution">
    <text evidence="3">The sequence shown here is derived from an EMBL/GenBank/DDBJ whole genome shotgun (WGS) entry which is preliminary data.</text>
</comment>
<organism evidence="3 4">
    <name type="scientific">Oceanobacillus kimchii</name>
    <dbReference type="NCBI Taxonomy" id="746691"/>
    <lineage>
        <taxon>Bacteria</taxon>
        <taxon>Bacillati</taxon>
        <taxon>Bacillota</taxon>
        <taxon>Bacilli</taxon>
        <taxon>Bacillales</taxon>
        <taxon>Bacillaceae</taxon>
        <taxon>Oceanobacillus</taxon>
    </lineage>
</organism>
<evidence type="ECO:0000313" key="4">
    <source>
        <dbReference type="Proteomes" id="UP001275436"/>
    </source>
</evidence>
<feature type="signal peptide" evidence="2">
    <location>
        <begin position="1"/>
        <end position="22"/>
    </location>
</feature>
<dbReference type="Proteomes" id="UP001275436">
    <property type="component" value="Unassembled WGS sequence"/>
</dbReference>
<evidence type="ECO:0008006" key="5">
    <source>
        <dbReference type="Google" id="ProtNLM"/>
    </source>
</evidence>
<feature type="compositionally biased region" description="Polar residues" evidence="1">
    <location>
        <begin position="48"/>
        <end position="58"/>
    </location>
</feature>
<keyword evidence="4" id="KW-1185">Reference proteome</keyword>
<proteinExistence type="predicted"/>
<dbReference type="PROSITE" id="PS51257">
    <property type="entry name" value="PROKAR_LIPOPROTEIN"/>
    <property type="match status" value="1"/>
</dbReference>
<sequence length="78" mass="8480">MKKFLMQFGTAALALSLITACGNTDNQEPADNQDPIEEEVPSDEGGMNEQNGGDTNENGGFEDNQPEDGEMQDEQDQQ</sequence>
<name>A0ABQ5TQZ4_9BACI</name>
<evidence type="ECO:0000256" key="1">
    <source>
        <dbReference type="SAM" id="MobiDB-lite"/>
    </source>
</evidence>
<dbReference type="EMBL" id="BSKO01000001">
    <property type="protein sequence ID" value="GLO67630.1"/>
    <property type="molecule type" value="Genomic_DNA"/>
</dbReference>
<evidence type="ECO:0000313" key="3">
    <source>
        <dbReference type="EMBL" id="GLO67630.1"/>
    </source>
</evidence>
<feature type="region of interest" description="Disordered" evidence="1">
    <location>
        <begin position="22"/>
        <end position="78"/>
    </location>
</feature>
<reference evidence="3 4" key="1">
    <citation type="submission" date="2023-02" db="EMBL/GenBank/DDBJ databases">
        <title>Oceanobacillus kimchii IFOP_LL358 isolated form Alexandrium catenella lab strain.</title>
        <authorList>
            <person name="Gajardo G."/>
            <person name="Ueki S."/>
            <person name="Maruyama F."/>
        </authorList>
    </citation>
    <scope>NUCLEOTIDE SEQUENCE [LARGE SCALE GENOMIC DNA]</scope>
    <source>
        <strain evidence="3 4">IFOP_LL358</strain>
    </source>
</reference>
<evidence type="ECO:0000256" key="2">
    <source>
        <dbReference type="SAM" id="SignalP"/>
    </source>
</evidence>
<feature type="compositionally biased region" description="Acidic residues" evidence="1">
    <location>
        <begin position="64"/>
        <end position="78"/>
    </location>
</feature>
<dbReference type="RefSeq" id="WP_017798165.1">
    <property type="nucleotide sequence ID" value="NZ_BSKO01000001.1"/>
</dbReference>